<dbReference type="Pfam" id="PF00155">
    <property type="entry name" value="Aminotran_1_2"/>
    <property type="match status" value="1"/>
</dbReference>
<evidence type="ECO:0000259" key="7">
    <source>
        <dbReference type="Pfam" id="PF00155"/>
    </source>
</evidence>
<name>A0ABR4N109_9FUNG</name>
<evidence type="ECO:0000256" key="5">
    <source>
        <dbReference type="ARBA" id="ARBA00022679"/>
    </source>
</evidence>
<keyword evidence="9" id="KW-1185">Reference proteome</keyword>
<dbReference type="CDD" id="cd00609">
    <property type="entry name" value="AAT_like"/>
    <property type="match status" value="1"/>
</dbReference>
<dbReference type="Gene3D" id="3.90.1150.10">
    <property type="entry name" value="Aspartate Aminotransferase, domain 1"/>
    <property type="match status" value="1"/>
</dbReference>
<comment type="subunit">
    <text evidence="3">Homodimer.</text>
</comment>
<dbReference type="EMBL" id="JADGIZ020000050">
    <property type="protein sequence ID" value="KAL2913174.1"/>
    <property type="molecule type" value="Genomic_DNA"/>
</dbReference>
<protein>
    <submittedName>
        <fullName evidence="8">Aspartate aminotransferase, cytoplasmic</fullName>
        <ecNumber evidence="8">2.6.1.1</ecNumber>
    </submittedName>
</protein>
<sequence length="408" mass="45260">MSAADRISNIRRWRRPTPSSTFTASYKADPDPSKINLGVGAYRDNDGKPWVLPVVKKAEQAIVADGSLDHEYLAIDGIKSFTDASVRLILGAASPAVAEKRYAACQTISGTGAVRLGADFLARFKMAPVYISNPTWANHRAIFTDAGFKDIREYKYWNPKTRGLNLDEILATFKAAPNGSILLLHPCAHNPTGVDPSFDQWKMIAQVAREKNHVIFFDCAYQGFASGSLERDAQAVRYFVDSGFEVLIAQSYAKNFGLYNERTGCLSIITRTPQLAQNASSQLCKIVRANYSNPPAFGARIVSLVLNNPQLNAEWEQQLKTMADRIISMRKALFEALTQLGTPGTWNHIVDQIGMFSFTGLTPAQVKVLHDKYHVYMTENGRISMAGLNTSNVRRFAEAVDWVVRNVN</sequence>
<dbReference type="InterPro" id="IPR004839">
    <property type="entry name" value="Aminotransferase_I/II_large"/>
</dbReference>
<proteinExistence type="inferred from homology"/>
<organism evidence="8 9">
    <name type="scientific">Polyrhizophydium stewartii</name>
    <dbReference type="NCBI Taxonomy" id="2732419"/>
    <lineage>
        <taxon>Eukaryota</taxon>
        <taxon>Fungi</taxon>
        <taxon>Fungi incertae sedis</taxon>
        <taxon>Chytridiomycota</taxon>
        <taxon>Chytridiomycota incertae sedis</taxon>
        <taxon>Chytridiomycetes</taxon>
        <taxon>Rhizophydiales</taxon>
        <taxon>Rhizophydiales incertae sedis</taxon>
        <taxon>Polyrhizophydium</taxon>
    </lineage>
</organism>
<feature type="domain" description="Aminotransferase class I/classII large" evidence="7">
    <location>
        <begin position="33"/>
        <end position="400"/>
    </location>
</feature>
<gene>
    <name evidence="8" type="primary">aat2</name>
    <name evidence="8" type="ORF">HK105_207293</name>
</gene>
<dbReference type="NCBIfam" id="NF006719">
    <property type="entry name" value="PRK09257.1"/>
    <property type="match status" value="1"/>
</dbReference>
<dbReference type="Gene3D" id="3.40.640.10">
    <property type="entry name" value="Type I PLP-dependent aspartate aminotransferase-like (Major domain)"/>
    <property type="match status" value="1"/>
</dbReference>
<comment type="cofactor">
    <cofactor evidence="1">
        <name>pyridoxal 5'-phosphate</name>
        <dbReference type="ChEBI" id="CHEBI:597326"/>
    </cofactor>
</comment>
<evidence type="ECO:0000313" key="8">
    <source>
        <dbReference type="EMBL" id="KAL2913174.1"/>
    </source>
</evidence>
<dbReference type="InterPro" id="IPR015424">
    <property type="entry name" value="PyrdxlP-dep_Trfase"/>
</dbReference>
<dbReference type="PANTHER" id="PTHR11879">
    <property type="entry name" value="ASPARTATE AMINOTRANSFERASE"/>
    <property type="match status" value="1"/>
</dbReference>
<accession>A0ABR4N109</accession>
<evidence type="ECO:0000256" key="1">
    <source>
        <dbReference type="ARBA" id="ARBA00001933"/>
    </source>
</evidence>
<dbReference type="GO" id="GO:0004069">
    <property type="term" value="F:L-aspartate:2-oxoglutarate aminotransferase activity"/>
    <property type="evidence" value="ECO:0007669"/>
    <property type="project" value="UniProtKB-EC"/>
</dbReference>
<keyword evidence="4 8" id="KW-0032">Aminotransferase</keyword>
<evidence type="ECO:0000256" key="2">
    <source>
        <dbReference type="ARBA" id="ARBA00007441"/>
    </source>
</evidence>
<dbReference type="EC" id="2.6.1.1" evidence="8"/>
<dbReference type="InterPro" id="IPR015421">
    <property type="entry name" value="PyrdxlP-dep_Trfase_major"/>
</dbReference>
<evidence type="ECO:0000256" key="6">
    <source>
        <dbReference type="ARBA" id="ARBA00022898"/>
    </source>
</evidence>
<reference evidence="8 9" key="1">
    <citation type="submission" date="2023-09" db="EMBL/GenBank/DDBJ databases">
        <title>Pangenome analysis of Batrachochytrium dendrobatidis and related Chytrids.</title>
        <authorList>
            <person name="Yacoub M.N."/>
            <person name="Stajich J.E."/>
            <person name="James T.Y."/>
        </authorList>
    </citation>
    <scope>NUCLEOTIDE SEQUENCE [LARGE SCALE GENOMIC DNA]</scope>
    <source>
        <strain evidence="8 9">JEL0888</strain>
    </source>
</reference>
<keyword evidence="5 8" id="KW-0808">Transferase</keyword>
<dbReference type="InterPro" id="IPR015422">
    <property type="entry name" value="PyrdxlP-dep_Trfase_small"/>
</dbReference>
<dbReference type="PANTHER" id="PTHR11879:SF55">
    <property type="entry name" value="GLUTAMATE OXALOACETATE TRANSAMINASE 1, ISOFORM B"/>
    <property type="match status" value="1"/>
</dbReference>
<comment type="similarity">
    <text evidence="2">Belongs to the class-I pyridoxal-phosphate-dependent aminotransferase family.</text>
</comment>
<comment type="caution">
    <text evidence="8">The sequence shown here is derived from an EMBL/GenBank/DDBJ whole genome shotgun (WGS) entry which is preliminary data.</text>
</comment>
<keyword evidence="6" id="KW-0663">Pyridoxal phosphate</keyword>
<dbReference type="SUPFAM" id="SSF53383">
    <property type="entry name" value="PLP-dependent transferases"/>
    <property type="match status" value="1"/>
</dbReference>
<evidence type="ECO:0000256" key="3">
    <source>
        <dbReference type="ARBA" id="ARBA00011738"/>
    </source>
</evidence>
<dbReference type="InterPro" id="IPR000796">
    <property type="entry name" value="Asp_trans"/>
</dbReference>
<dbReference type="PRINTS" id="PR00799">
    <property type="entry name" value="TRANSAMINASE"/>
</dbReference>
<dbReference type="Proteomes" id="UP001527925">
    <property type="component" value="Unassembled WGS sequence"/>
</dbReference>
<evidence type="ECO:0000256" key="4">
    <source>
        <dbReference type="ARBA" id="ARBA00022576"/>
    </source>
</evidence>
<evidence type="ECO:0000313" key="9">
    <source>
        <dbReference type="Proteomes" id="UP001527925"/>
    </source>
</evidence>